<dbReference type="eggNOG" id="COG1285">
    <property type="taxonomic scope" value="Bacteria"/>
</dbReference>
<organism evidence="9 10">
    <name type="scientific">Desulfosporosinus youngiae DSM 17734</name>
    <dbReference type="NCBI Taxonomy" id="768710"/>
    <lineage>
        <taxon>Bacteria</taxon>
        <taxon>Bacillati</taxon>
        <taxon>Bacillota</taxon>
        <taxon>Clostridia</taxon>
        <taxon>Eubacteriales</taxon>
        <taxon>Desulfitobacteriaceae</taxon>
        <taxon>Desulfosporosinus</taxon>
    </lineage>
</organism>
<dbReference type="Pfam" id="PF02308">
    <property type="entry name" value="MgtC"/>
    <property type="match status" value="1"/>
</dbReference>
<gene>
    <name evidence="9" type="ORF">DesyoDRAFT_5108</name>
</gene>
<evidence type="ECO:0000256" key="1">
    <source>
        <dbReference type="ARBA" id="ARBA00004651"/>
    </source>
</evidence>
<accession>H5Y063</accession>
<comment type="similarity">
    <text evidence="2">Belongs to the MgtC/SapB family.</text>
</comment>
<evidence type="ECO:0000256" key="2">
    <source>
        <dbReference type="ARBA" id="ARBA00009298"/>
    </source>
</evidence>
<name>H5Y063_9FIRM</name>
<evidence type="ECO:0000256" key="5">
    <source>
        <dbReference type="ARBA" id="ARBA00022989"/>
    </source>
</evidence>
<keyword evidence="5 7" id="KW-1133">Transmembrane helix</keyword>
<protein>
    <submittedName>
        <fullName evidence="9">Putative membrane protein</fullName>
    </submittedName>
</protein>
<dbReference type="EMBL" id="CM001441">
    <property type="protein sequence ID" value="EHQ92042.1"/>
    <property type="molecule type" value="Genomic_DNA"/>
</dbReference>
<evidence type="ECO:0000256" key="7">
    <source>
        <dbReference type="SAM" id="Phobius"/>
    </source>
</evidence>
<sequence>MFITDYEIALRLFLACVFGGVVGFERERNDSPAGFRTHILVSLGSALIMILSMYGFNEFTTLTKDPARLAAQVVSGIGFLGAGTILRDKTSVKGLTTAASLWVVAAIGLAVGAGFYFSSSFVTLLVFLTLERSVETYFFRNTQTLIVIAINGTCRVKEINRLLDAHNIVPQNISVKLLKEEDNRTTIEFRLRTPFRKINMEQIIDDINEIDGIYSAEQAGNTDKPFFSFFTRFSGRFKGPNKPSM</sequence>
<comment type="subcellular location">
    <subcellularLocation>
        <location evidence="1">Cell membrane</location>
        <topology evidence="1">Multi-pass membrane protein</topology>
    </subcellularLocation>
</comment>
<evidence type="ECO:0000256" key="4">
    <source>
        <dbReference type="ARBA" id="ARBA00022692"/>
    </source>
</evidence>
<feature type="transmembrane region" description="Helical" evidence="7">
    <location>
        <begin position="69"/>
        <end position="87"/>
    </location>
</feature>
<dbReference type="InterPro" id="IPR003416">
    <property type="entry name" value="MgtC/SapB/SrpB/YhiD_fam"/>
</dbReference>
<dbReference type="HOGENOM" id="CLU_079292_0_1_9"/>
<keyword evidence="3" id="KW-1003">Cell membrane</keyword>
<evidence type="ECO:0000259" key="8">
    <source>
        <dbReference type="Pfam" id="PF02308"/>
    </source>
</evidence>
<dbReference type="Proteomes" id="UP000005104">
    <property type="component" value="Chromosome"/>
</dbReference>
<evidence type="ECO:0000313" key="9">
    <source>
        <dbReference type="EMBL" id="EHQ92042.1"/>
    </source>
</evidence>
<dbReference type="RefSeq" id="WP_007787249.1">
    <property type="nucleotide sequence ID" value="NZ_CM001441.1"/>
</dbReference>
<dbReference type="AlphaFoldDB" id="H5Y063"/>
<keyword evidence="6 7" id="KW-0472">Membrane</keyword>
<dbReference type="PANTHER" id="PTHR33778">
    <property type="entry name" value="PROTEIN MGTC"/>
    <property type="match status" value="1"/>
</dbReference>
<reference evidence="9 10" key="1">
    <citation type="submission" date="2011-11" db="EMBL/GenBank/DDBJ databases">
        <title>The Noncontiguous Finished genome of Desulfosporosinus youngiae DSM 17734.</title>
        <authorList>
            <consortium name="US DOE Joint Genome Institute (JGI-PGF)"/>
            <person name="Lucas S."/>
            <person name="Han J."/>
            <person name="Lapidus A."/>
            <person name="Cheng J.-F."/>
            <person name="Goodwin L."/>
            <person name="Pitluck S."/>
            <person name="Peters L."/>
            <person name="Ovchinnikova G."/>
            <person name="Lu M."/>
            <person name="Land M.L."/>
            <person name="Hauser L."/>
            <person name="Pester M."/>
            <person name="Spring S."/>
            <person name="Ollivier B."/>
            <person name="Rattei T."/>
            <person name="Klenk H.-P."/>
            <person name="Wagner M."/>
            <person name="Loy A."/>
            <person name="Woyke T.J."/>
        </authorList>
    </citation>
    <scope>NUCLEOTIDE SEQUENCE [LARGE SCALE GENOMIC DNA]</scope>
    <source>
        <strain evidence="9 10">DSM 17734</strain>
    </source>
</reference>
<evidence type="ECO:0000313" key="10">
    <source>
        <dbReference type="Proteomes" id="UP000005104"/>
    </source>
</evidence>
<keyword evidence="4 7" id="KW-0812">Transmembrane</keyword>
<keyword evidence="10" id="KW-1185">Reference proteome</keyword>
<dbReference type="InterPro" id="IPR049177">
    <property type="entry name" value="MgtC_SapB_SrpB_YhiD_N"/>
</dbReference>
<dbReference type="GO" id="GO:0005886">
    <property type="term" value="C:plasma membrane"/>
    <property type="evidence" value="ECO:0007669"/>
    <property type="project" value="UniProtKB-SubCell"/>
</dbReference>
<dbReference type="PRINTS" id="PR01837">
    <property type="entry name" value="MGTCSAPBPROT"/>
</dbReference>
<feature type="transmembrane region" description="Helical" evidence="7">
    <location>
        <begin position="99"/>
        <end position="130"/>
    </location>
</feature>
<evidence type="ECO:0000256" key="6">
    <source>
        <dbReference type="ARBA" id="ARBA00023136"/>
    </source>
</evidence>
<dbReference type="PANTHER" id="PTHR33778:SF1">
    <property type="entry name" value="MAGNESIUM TRANSPORTER YHID-RELATED"/>
    <property type="match status" value="1"/>
</dbReference>
<feature type="transmembrane region" description="Helical" evidence="7">
    <location>
        <begin position="39"/>
        <end position="57"/>
    </location>
</feature>
<evidence type="ECO:0000256" key="3">
    <source>
        <dbReference type="ARBA" id="ARBA00022475"/>
    </source>
</evidence>
<dbReference type="STRING" id="768710.DesyoDRAFT_5108"/>
<dbReference type="OrthoDB" id="9811198at2"/>
<proteinExistence type="inferred from homology"/>
<feature type="domain" description="MgtC/SapB/SrpB/YhiD N-terminal" evidence="8">
    <location>
        <begin position="12"/>
        <end position="131"/>
    </location>
</feature>